<name>A0ACB8QDN4_9AGAM</name>
<proteinExistence type="predicted"/>
<sequence length="140" mass="15204">APDSPRSSQSPPPDGVQGDLELELMGLVTALYNLGRTVAYAPKEKDRLQVTNNVPPLVDEVLQHLASIDTIAPLLKTTIPLQVIGDVDQSRNPANLVRDAIERAATENQFMNGKIRAIESYKTMLDAALMKAFPDLAEAL</sequence>
<evidence type="ECO:0000313" key="2">
    <source>
        <dbReference type="Proteomes" id="UP000814128"/>
    </source>
</evidence>
<reference evidence="1" key="2">
    <citation type="journal article" date="2022" name="New Phytol.">
        <title>Evolutionary transition to the ectomycorrhizal habit in the genomes of a hyperdiverse lineage of mushroom-forming fungi.</title>
        <authorList>
            <person name="Looney B."/>
            <person name="Miyauchi S."/>
            <person name="Morin E."/>
            <person name="Drula E."/>
            <person name="Courty P.E."/>
            <person name="Kohler A."/>
            <person name="Kuo A."/>
            <person name="LaButti K."/>
            <person name="Pangilinan J."/>
            <person name="Lipzen A."/>
            <person name="Riley R."/>
            <person name="Andreopoulos W."/>
            <person name="He G."/>
            <person name="Johnson J."/>
            <person name="Nolan M."/>
            <person name="Tritt A."/>
            <person name="Barry K.W."/>
            <person name="Grigoriev I.V."/>
            <person name="Nagy L.G."/>
            <person name="Hibbett D."/>
            <person name="Henrissat B."/>
            <person name="Matheny P.B."/>
            <person name="Labbe J."/>
            <person name="Martin F.M."/>
        </authorList>
    </citation>
    <scope>NUCLEOTIDE SEQUENCE</scope>
    <source>
        <strain evidence="1">EC-137</strain>
    </source>
</reference>
<accession>A0ACB8QDN4</accession>
<comment type="caution">
    <text evidence="1">The sequence shown here is derived from an EMBL/GenBank/DDBJ whole genome shotgun (WGS) entry which is preliminary data.</text>
</comment>
<organism evidence="1 2">
    <name type="scientific">Vararia minispora EC-137</name>
    <dbReference type="NCBI Taxonomy" id="1314806"/>
    <lineage>
        <taxon>Eukaryota</taxon>
        <taxon>Fungi</taxon>
        <taxon>Dikarya</taxon>
        <taxon>Basidiomycota</taxon>
        <taxon>Agaricomycotina</taxon>
        <taxon>Agaricomycetes</taxon>
        <taxon>Russulales</taxon>
        <taxon>Lachnocladiaceae</taxon>
        <taxon>Vararia</taxon>
    </lineage>
</organism>
<dbReference type="Proteomes" id="UP000814128">
    <property type="component" value="Unassembled WGS sequence"/>
</dbReference>
<feature type="non-terminal residue" evidence="1">
    <location>
        <position position="1"/>
    </location>
</feature>
<protein>
    <submittedName>
        <fullName evidence="1">Transcription factor subunit Med10 of mediator complex-domain-containing protein</fullName>
    </submittedName>
</protein>
<keyword evidence="2" id="KW-1185">Reference proteome</keyword>
<feature type="non-terminal residue" evidence="1">
    <location>
        <position position="140"/>
    </location>
</feature>
<gene>
    <name evidence="1" type="ORF">K488DRAFT_9698</name>
</gene>
<dbReference type="EMBL" id="MU273662">
    <property type="protein sequence ID" value="KAI0029680.1"/>
    <property type="molecule type" value="Genomic_DNA"/>
</dbReference>
<reference evidence="1" key="1">
    <citation type="submission" date="2021-02" db="EMBL/GenBank/DDBJ databases">
        <authorList>
            <consortium name="DOE Joint Genome Institute"/>
            <person name="Ahrendt S."/>
            <person name="Looney B.P."/>
            <person name="Miyauchi S."/>
            <person name="Morin E."/>
            <person name="Drula E."/>
            <person name="Courty P.E."/>
            <person name="Chicoki N."/>
            <person name="Fauchery L."/>
            <person name="Kohler A."/>
            <person name="Kuo A."/>
            <person name="Labutti K."/>
            <person name="Pangilinan J."/>
            <person name="Lipzen A."/>
            <person name="Riley R."/>
            <person name="Andreopoulos W."/>
            <person name="He G."/>
            <person name="Johnson J."/>
            <person name="Barry K.W."/>
            <person name="Grigoriev I.V."/>
            <person name="Nagy L."/>
            <person name="Hibbett D."/>
            <person name="Henrissat B."/>
            <person name="Matheny P.B."/>
            <person name="Labbe J."/>
            <person name="Martin F."/>
        </authorList>
    </citation>
    <scope>NUCLEOTIDE SEQUENCE</scope>
    <source>
        <strain evidence="1">EC-137</strain>
    </source>
</reference>
<evidence type="ECO:0000313" key="1">
    <source>
        <dbReference type="EMBL" id="KAI0029680.1"/>
    </source>
</evidence>